<dbReference type="RefSeq" id="WP_079725467.1">
    <property type="nucleotide sequence ID" value="NZ_BMCL01000001.1"/>
</dbReference>
<dbReference type="EMBL" id="FUZV01000002">
    <property type="protein sequence ID" value="SKC79676.1"/>
    <property type="molecule type" value="Genomic_DNA"/>
</dbReference>
<dbReference type="AlphaFoldDB" id="A0A1T5LUN9"/>
<evidence type="ECO:0000313" key="3">
    <source>
        <dbReference type="Proteomes" id="UP000190341"/>
    </source>
</evidence>
<protein>
    <recommendedName>
        <fullName evidence="4">Lipoprotein</fullName>
    </recommendedName>
</protein>
<keyword evidence="3" id="KW-1185">Reference proteome</keyword>
<sequence>MKSSKIFGLLGLILLMGCVHEEEGEVATNISKSLTSSKGVVKFDISKPYLDARTKHKFQIVALVVARDDLGALSCTIPQSSQEQAKVWVDLSGYKWVKLKDATEISYTRDEEKIAIRVNGLSTSLCETRGKRQVNLGVIFDAKPRPNGWSGEGMHGFNFAIPPLVVEEK</sequence>
<keyword evidence="1" id="KW-0732">Signal</keyword>
<dbReference type="Proteomes" id="UP000190341">
    <property type="component" value="Unassembled WGS sequence"/>
</dbReference>
<evidence type="ECO:0000256" key="1">
    <source>
        <dbReference type="SAM" id="SignalP"/>
    </source>
</evidence>
<dbReference type="PROSITE" id="PS51257">
    <property type="entry name" value="PROKAR_LIPOPROTEIN"/>
    <property type="match status" value="1"/>
</dbReference>
<name>A0A1T5LUN9_9GAMM</name>
<reference evidence="2 3" key="1">
    <citation type="submission" date="2017-02" db="EMBL/GenBank/DDBJ databases">
        <authorList>
            <person name="Peterson S.W."/>
        </authorList>
    </citation>
    <scope>NUCLEOTIDE SEQUENCE [LARGE SCALE GENOMIC DNA]</scope>
    <source>
        <strain evidence="2 3">P15</strain>
    </source>
</reference>
<evidence type="ECO:0008006" key="4">
    <source>
        <dbReference type="Google" id="ProtNLM"/>
    </source>
</evidence>
<proteinExistence type="predicted"/>
<evidence type="ECO:0000313" key="2">
    <source>
        <dbReference type="EMBL" id="SKC79676.1"/>
    </source>
</evidence>
<dbReference type="OrthoDB" id="9983475at2"/>
<accession>A0A1T5LUN9</accession>
<feature type="chain" id="PRO_5012369025" description="Lipoprotein" evidence="1">
    <location>
        <begin position="22"/>
        <end position="169"/>
    </location>
</feature>
<feature type="signal peptide" evidence="1">
    <location>
        <begin position="1"/>
        <end position="21"/>
    </location>
</feature>
<organism evidence="2 3">
    <name type="scientific">Pseudoxanthomonas indica</name>
    <dbReference type="NCBI Taxonomy" id="428993"/>
    <lineage>
        <taxon>Bacteria</taxon>
        <taxon>Pseudomonadati</taxon>
        <taxon>Pseudomonadota</taxon>
        <taxon>Gammaproteobacteria</taxon>
        <taxon>Lysobacterales</taxon>
        <taxon>Lysobacteraceae</taxon>
        <taxon>Pseudoxanthomonas</taxon>
    </lineage>
</organism>
<gene>
    <name evidence="2" type="ORF">SAMN06296058_3109</name>
</gene>